<dbReference type="SUPFAM" id="SSF52058">
    <property type="entry name" value="L domain-like"/>
    <property type="match status" value="1"/>
</dbReference>
<evidence type="ECO:0000256" key="15">
    <source>
        <dbReference type="ARBA" id="ARBA00023180"/>
    </source>
</evidence>
<evidence type="ECO:0000256" key="5">
    <source>
        <dbReference type="ARBA" id="ARBA00022679"/>
    </source>
</evidence>
<evidence type="ECO:0000256" key="13">
    <source>
        <dbReference type="ARBA" id="ARBA00023136"/>
    </source>
</evidence>
<keyword evidence="11 16" id="KW-0067">ATP-binding</keyword>
<comment type="subcellular location">
    <subcellularLocation>
        <location evidence="1">Membrane</location>
        <topology evidence="1">Single-pass type I membrane protein</topology>
    </subcellularLocation>
</comment>
<keyword evidence="7" id="KW-0732">Signal</keyword>
<dbReference type="CDD" id="cd14066">
    <property type="entry name" value="STKc_IRAK"/>
    <property type="match status" value="1"/>
</dbReference>
<keyword evidence="20" id="KW-1185">Reference proteome</keyword>
<dbReference type="PROSITE" id="PS51450">
    <property type="entry name" value="LRR"/>
    <property type="match status" value="1"/>
</dbReference>
<keyword evidence="4" id="KW-0433">Leucine-rich repeat</keyword>
<keyword evidence="6 17" id="KW-0812">Transmembrane</keyword>
<dbReference type="PANTHER" id="PTHR45974">
    <property type="entry name" value="RECEPTOR-LIKE PROTEIN 55"/>
    <property type="match status" value="1"/>
</dbReference>
<evidence type="ECO:0000256" key="16">
    <source>
        <dbReference type="PROSITE-ProRule" id="PRU10141"/>
    </source>
</evidence>
<accession>A0A9D4UD85</accession>
<dbReference type="InterPro" id="IPR032675">
    <property type="entry name" value="LRR_dom_sf"/>
</dbReference>
<feature type="domain" description="Protein kinase" evidence="18">
    <location>
        <begin position="649"/>
        <end position="921"/>
    </location>
</feature>
<dbReference type="EMBL" id="JABFUD020000018">
    <property type="protein sequence ID" value="KAI5065878.1"/>
    <property type="molecule type" value="Genomic_DNA"/>
</dbReference>
<dbReference type="InterPro" id="IPR000719">
    <property type="entry name" value="Prot_kinase_dom"/>
</dbReference>
<dbReference type="Gene3D" id="3.30.200.20">
    <property type="entry name" value="Phosphorylase Kinase, domain 1"/>
    <property type="match status" value="1"/>
</dbReference>
<keyword evidence="5" id="KW-0808">Transferase</keyword>
<evidence type="ECO:0000256" key="7">
    <source>
        <dbReference type="ARBA" id="ARBA00022729"/>
    </source>
</evidence>
<dbReference type="SMART" id="SM00220">
    <property type="entry name" value="S_TKc"/>
    <property type="match status" value="1"/>
</dbReference>
<dbReference type="Pfam" id="PF00560">
    <property type="entry name" value="LRR_1"/>
    <property type="match status" value="4"/>
</dbReference>
<evidence type="ECO:0000256" key="17">
    <source>
        <dbReference type="SAM" id="Phobius"/>
    </source>
</evidence>
<dbReference type="PROSITE" id="PS00108">
    <property type="entry name" value="PROTEIN_KINASE_ST"/>
    <property type="match status" value="1"/>
</dbReference>
<dbReference type="FunFam" id="1.10.510.10:FF:000453">
    <property type="entry name" value="LRR receptor-like serine/threonine-protein kinase HSL2"/>
    <property type="match status" value="1"/>
</dbReference>
<protein>
    <recommendedName>
        <fullName evidence="2">non-specific serine/threonine protein kinase</fullName>
        <ecNumber evidence="2">2.7.11.1</ecNumber>
    </recommendedName>
</protein>
<dbReference type="Gene3D" id="1.10.510.10">
    <property type="entry name" value="Transferase(Phosphotransferase) domain 1"/>
    <property type="match status" value="1"/>
</dbReference>
<evidence type="ECO:0000256" key="1">
    <source>
        <dbReference type="ARBA" id="ARBA00004479"/>
    </source>
</evidence>
<evidence type="ECO:0000313" key="20">
    <source>
        <dbReference type="Proteomes" id="UP000886520"/>
    </source>
</evidence>
<dbReference type="FunFam" id="3.80.10.10:FF:000542">
    <property type="entry name" value="Leucine-rich repeat protein kinase family protein"/>
    <property type="match status" value="1"/>
</dbReference>
<dbReference type="Gene3D" id="3.80.10.10">
    <property type="entry name" value="Ribonuclease Inhibitor"/>
    <property type="match status" value="2"/>
</dbReference>
<dbReference type="OrthoDB" id="1912820at2759"/>
<keyword evidence="3" id="KW-0723">Serine/threonine-protein kinase</keyword>
<evidence type="ECO:0000256" key="12">
    <source>
        <dbReference type="ARBA" id="ARBA00022989"/>
    </source>
</evidence>
<dbReference type="AlphaFoldDB" id="A0A9D4UD85"/>
<keyword evidence="14" id="KW-0675">Receptor</keyword>
<evidence type="ECO:0000256" key="2">
    <source>
        <dbReference type="ARBA" id="ARBA00012513"/>
    </source>
</evidence>
<reference evidence="19" key="1">
    <citation type="submission" date="2021-01" db="EMBL/GenBank/DDBJ databases">
        <title>Adiantum capillus-veneris genome.</title>
        <authorList>
            <person name="Fang Y."/>
            <person name="Liao Q."/>
        </authorList>
    </citation>
    <scope>NUCLEOTIDE SEQUENCE</scope>
    <source>
        <strain evidence="19">H3</strain>
        <tissue evidence="19">Leaf</tissue>
    </source>
</reference>
<feature type="transmembrane region" description="Helical" evidence="17">
    <location>
        <begin position="577"/>
        <end position="598"/>
    </location>
</feature>
<feature type="binding site" evidence="16">
    <location>
        <position position="677"/>
    </location>
    <ligand>
        <name>ATP</name>
        <dbReference type="ChEBI" id="CHEBI:30616"/>
    </ligand>
</feature>
<dbReference type="PANTHER" id="PTHR45974:SF266">
    <property type="entry name" value="LEUCINE-RICH REPEAT RECEPTOR PROTEIN KINASE HPCA1"/>
    <property type="match status" value="1"/>
</dbReference>
<dbReference type="InterPro" id="IPR008271">
    <property type="entry name" value="Ser/Thr_kinase_AS"/>
</dbReference>
<evidence type="ECO:0000313" key="19">
    <source>
        <dbReference type="EMBL" id="KAI5065878.1"/>
    </source>
</evidence>
<evidence type="ECO:0000256" key="4">
    <source>
        <dbReference type="ARBA" id="ARBA00022614"/>
    </source>
</evidence>
<dbReference type="Proteomes" id="UP000886520">
    <property type="component" value="Chromosome 18"/>
</dbReference>
<dbReference type="InterPro" id="IPR001611">
    <property type="entry name" value="Leu-rich_rpt"/>
</dbReference>
<keyword evidence="8" id="KW-0677">Repeat</keyword>
<dbReference type="GO" id="GO:0016020">
    <property type="term" value="C:membrane"/>
    <property type="evidence" value="ECO:0007669"/>
    <property type="project" value="UniProtKB-SubCell"/>
</dbReference>
<evidence type="ECO:0000256" key="3">
    <source>
        <dbReference type="ARBA" id="ARBA00022527"/>
    </source>
</evidence>
<keyword evidence="12 17" id="KW-1133">Transmembrane helix</keyword>
<dbReference type="EC" id="2.7.11.1" evidence="2"/>
<comment type="caution">
    <text evidence="19">The sequence shown here is derived from an EMBL/GenBank/DDBJ whole genome shotgun (WGS) entry which is preliminary data.</text>
</comment>
<dbReference type="PROSITE" id="PS00107">
    <property type="entry name" value="PROTEIN_KINASE_ATP"/>
    <property type="match status" value="1"/>
</dbReference>
<evidence type="ECO:0000256" key="8">
    <source>
        <dbReference type="ARBA" id="ARBA00022737"/>
    </source>
</evidence>
<evidence type="ECO:0000259" key="18">
    <source>
        <dbReference type="PROSITE" id="PS50011"/>
    </source>
</evidence>
<gene>
    <name evidence="19" type="ORF">GOP47_0018502</name>
</gene>
<name>A0A9D4UD85_ADICA</name>
<dbReference type="Pfam" id="PF07714">
    <property type="entry name" value="PK_Tyr_Ser-Thr"/>
    <property type="match status" value="1"/>
</dbReference>
<evidence type="ECO:0000256" key="9">
    <source>
        <dbReference type="ARBA" id="ARBA00022741"/>
    </source>
</evidence>
<evidence type="ECO:0000256" key="14">
    <source>
        <dbReference type="ARBA" id="ARBA00023170"/>
    </source>
</evidence>
<organism evidence="19 20">
    <name type="scientific">Adiantum capillus-veneris</name>
    <name type="common">Maidenhair fern</name>
    <dbReference type="NCBI Taxonomy" id="13818"/>
    <lineage>
        <taxon>Eukaryota</taxon>
        <taxon>Viridiplantae</taxon>
        <taxon>Streptophyta</taxon>
        <taxon>Embryophyta</taxon>
        <taxon>Tracheophyta</taxon>
        <taxon>Polypodiopsida</taxon>
        <taxon>Polypodiidae</taxon>
        <taxon>Polypodiales</taxon>
        <taxon>Pteridineae</taxon>
        <taxon>Pteridaceae</taxon>
        <taxon>Vittarioideae</taxon>
        <taxon>Adiantum</taxon>
    </lineage>
</organism>
<keyword evidence="13 17" id="KW-0472">Membrane</keyword>
<keyword evidence="10" id="KW-0418">Kinase</keyword>
<dbReference type="InterPro" id="IPR011009">
    <property type="entry name" value="Kinase-like_dom_sf"/>
</dbReference>
<dbReference type="FunFam" id="3.80.10.10:FF:000363">
    <property type="entry name" value="Leucine-rich repeat family protein"/>
    <property type="match status" value="1"/>
</dbReference>
<dbReference type="SUPFAM" id="SSF56112">
    <property type="entry name" value="Protein kinase-like (PK-like)"/>
    <property type="match status" value="1"/>
</dbReference>
<dbReference type="GO" id="GO:0005524">
    <property type="term" value="F:ATP binding"/>
    <property type="evidence" value="ECO:0007669"/>
    <property type="project" value="UniProtKB-UniRule"/>
</dbReference>
<keyword evidence="15" id="KW-0325">Glycoprotein</keyword>
<evidence type="ECO:0000256" key="6">
    <source>
        <dbReference type="ARBA" id="ARBA00022692"/>
    </source>
</evidence>
<sequence>MISTLPAWEQSRRGLHVRFSLFASLVAISSLLNAPVTSLTIQQDVNALRALQAAWGGKPSTWDFSTDPCDTLWLGVGCDDTHTRVTQLLLINQDLTGTLPSSIGDLTNLTNLDLSSNAKLGGSLPTEISNLKNLQRLFIQFCNLSGQIPTVIGNLTSLSYLGLTQNSLSGTLPDTIGFLSNLFWLDVSSNQLTGALPDSTTSPSGSGLDNLTNARHFHLENNSFSGTIPTSIFNTQMQLIHLLLHNNMLTGNIPTAVGNLIHMEIMHFDSNALNGSVPSGFSSIQNLTTLHLDNNQLGGQLPDLSNATNLQMLYLGSNNFTSAPIPSWISNLKKLFLLSMDSANLFGNISADIFSSSSNISNVTFASNSLNGTVDLSSANSRLRLVNLSNNDLAGFVNSPTTVQIILDGNPYCDNNQGQCDSLRAATPTLINASACSGSCADNYLINPKLSTTCQCSRPVVGNVDFLATKLPILEDYNLTLMEEEFASGLSQSAFMNITFLDFQVVVNTFTATHATVSIFPPNNTATWSPSDAALISYAIKNQEITYPGIGPMVCAFIGTPYDAVIIVSGLTTGAKVGIAIGVVVFVVAVVVLGLYAIRQRKRADKAEEANKPFAAWIATGEGGDANIPQLKGARWFSLEEIRKCTNNFSQSNEIGEGGYGKVYKGYLASGEKVAIKRAGTDSLQGAAEFKNEIELLSRVHHRNLVGLIGFCFEEGEQMLVYEFMPNGTLRESLSGTTGIQMNWERRLSLAMSSARGIAYLHTEANPPIIHRDIKSSNILLDDKLVAKVADFGLSKVAPTDDGVAPLSTQVKGTLGYLDPDYFMTNRLTEKSDVYSFGVVLLELMTGRLPIQGGKYVVREMRVALAQEGMAQGVKSMVDPELKEYPLEALEKLVELALACVEDSPESRPTMAEVIKEIESLSEVTSAKPEFQGNNEYSQEDKLAYMQQNLGSPFDYSGSYTAFYGNVQPK</sequence>
<dbReference type="InterPro" id="IPR001245">
    <property type="entry name" value="Ser-Thr/Tyr_kinase_cat_dom"/>
</dbReference>
<proteinExistence type="predicted"/>
<dbReference type="PROSITE" id="PS50011">
    <property type="entry name" value="PROTEIN_KINASE_DOM"/>
    <property type="match status" value="1"/>
</dbReference>
<dbReference type="FunFam" id="3.30.200.20:FF:000328">
    <property type="entry name" value="Leucine-rich repeat protein kinase family protein"/>
    <property type="match status" value="1"/>
</dbReference>
<evidence type="ECO:0000256" key="10">
    <source>
        <dbReference type="ARBA" id="ARBA00022777"/>
    </source>
</evidence>
<dbReference type="GO" id="GO:0004674">
    <property type="term" value="F:protein serine/threonine kinase activity"/>
    <property type="evidence" value="ECO:0007669"/>
    <property type="project" value="UniProtKB-KW"/>
</dbReference>
<dbReference type="InterPro" id="IPR017441">
    <property type="entry name" value="Protein_kinase_ATP_BS"/>
</dbReference>
<evidence type="ECO:0000256" key="11">
    <source>
        <dbReference type="ARBA" id="ARBA00022840"/>
    </source>
</evidence>
<keyword evidence="9 16" id="KW-0547">Nucleotide-binding</keyword>